<dbReference type="EMBL" id="AP027080">
    <property type="protein sequence ID" value="BDU72734.1"/>
    <property type="molecule type" value="Genomic_DNA"/>
</dbReference>
<evidence type="ECO:0000313" key="1">
    <source>
        <dbReference type="EMBL" id="BDU72734.1"/>
    </source>
</evidence>
<accession>A0AA48GMS6</accession>
<dbReference type="Pfam" id="PF01663">
    <property type="entry name" value="Phosphodiest"/>
    <property type="match status" value="1"/>
</dbReference>
<dbReference type="Gene3D" id="3.40.720.10">
    <property type="entry name" value="Alkaline Phosphatase, subunit A"/>
    <property type="match status" value="1"/>
</dbReference>
<dbReference type="KEGG" id="msil:METEAL_19080"/>
<proteinExistence type="predicted"/>
<reference evidence="2" key="1">
    <citation type="journal article" date="2023" name="Int. J. Syst. Evol. Microbiol.">
        <title>Mesoterricola silvestris gen. nov., sp. nov., Mesoterricola sediminis sp. nov., Geothrix oryzae sp. nov., Geothrix edaphica sp. nov., Geothrix rubra sp. nov., and Geothrix limicola sp. nov., six novel members of Acidobacteriota isolated from soils.</title>
        <authorList>
            <person name="Itoh H."/>
            <person name="Sugisawa Y."/>
            <person name="Mise K."/>
            <person name="Xu Z."/>
            <person name="Kuniyasu M."/>
            <person name="Ushijima N."/>
            <person name="Kawano K."/>
            <person name="Kobayashi E."/>
            <person name="Shiratori Y."/>
            <person name="Masuda Y."/>
            <person name="Senoo K."/>
        </authorList>
    </citation>
    <scope>NUCLEOTIDE SEQUENCE [LARGE SCALE GENOMIC DNA]</scope>
    <source>
        <strain evidence="2">W79</strain>
    </source>
</reference>
<dbReference type="AlphaFoldDB" id="A0AA48GMS6"/>
<dbReference type="CDD" id="cd16018">
    <property type="entry name" value="Enpp"/>
    <property type="match status" value="1"/>
</dbReference>
<dbReference type="Proteomes" id="UP001238179">
    <property type="component" value="Chromosome"/>
</dbReference>
<sequence>MKMLIFLLFLACLGLSAGGPVLVMSFDGLGSTQFTAETMPRFWALSQKGQRGEGCPPFPATTFNGHATLATGCWPEHHGIVANGFIDPVLGPVGHSARAEYLQREPLWVAATRSGVRTAVFGWPCGTGPWEGVAPWRLQVFKEGVPDAAALAFSAQALQDGARLVMTYLSGTDAEGHYHGPASPEVRQKLKRIDDEIAPWVERMLAAHPGLRVLLLADHGMGAMGRRVDIRPLLGQPATVIAHGGSAYAYLKAPVSGEAMRALAAAGLKAWRPGELPADFHLASNPRIGDLIVEAPAGTWIPSATSVLAGEKEKIGRAGAHGFDAGTPLMHTWLVALGTGKTTALPAIPLWDIAPTVASWLDIRWEKQPDGKVVEGLR</sequence>
<name>A0AA48GMS6_9BACT</name>
<dbReference type="InterPro" id="IPR017850">
    <property type="entry name" value="Alkaline_phosphatase_core_sf"/>
</dbReference>
<keyword evidence="2" id="KW-1185">Reference proteome</keyword>
<dbReference type="SUPFAM" id="SSF53649">
    <property type="entry name" value="Alkaline phosphatase-like"/>
    <property type="match status" value="1"/>
</dbReference>
<gene>
    <name evidence="1" type="ORF">METEAL_19080</name>
</gene>
<dbReference type="PANTHER" id="PTHR10151">
    <property type="entry name" value="ECTONUCLEOTIDE PYROPHOSPHATASE/PHOSPHODIESTERASE"/>
    <property type="match status" value="1"/>
</dbReference>
<dbReference type="GO" id="GO:0016787">
    <property type="term" value="F:hydrolase activity"/>
    <property type="evidence" value="ECO:0007669"/>
    <property type="project" value="UniProtKB-ARBA"/>
</dbReference>
<dbReference type="PANTHER" id="PTHR10151:SF120">
    <property type="entry name" value="BIS(5'-ADENOSYL)-TRIPHOSPHATASE"/>
    <property type="match status" value="1"/>
</dbReference>
<evidence type="ECO:0000313" key="2">
    <source>
        <dbReference type="Proteomes" id="UP001238179"/>
    </source>
</evidence>
<dbReference type="InterPro" id="IPR002591">
    <property type="entry name" value="Phosphodiest/P_Trfase"/>
</dbReference>
<protein>
    <submittedName>
        <fullName evidence="1">Alkaline phosphatase family protein</fullName>
    </submittedName>
</protein>
<organism evidence="1 2">
    <name type="scientific">Mesoterricola silvestris</name>
    <dbReference type="NCBI Taxonomy" id="2927979"/>
    <lineage>
        <taxon>Bacteria</taxon>
        <taxon>Pseudomonadati</taxon>
        <taxon>Acidobacteriota</taxon>
        <taxon>Holophagae</taxon>
        <taxon>Holophagales</taxon>
        <taxon>Holophagaceae</taxon>
        <taxon>Mesoterricola</taxon>
    </lineage>
</organism>